<protein>
    <submittedName>
        <fullName evidence="2">Putative membrane protein</fullName>
    </submittedName>
</protein>
<dbReference type="Pfam" id="PF07077">
    <property type="entry name" value="DUF1345"/>
    <property type="match status" value="1"/>
</dbReference>
<comment type="caution">
    <text evidence="2">The sequence shown here is derived from an EMBL/GenBank/DDBJ whole genome shotgun (WGS) entry which is preliminary data.</text>
</comment>
<organism evidence="2 3">
    <name type="scientific">Sodalis ligni</name>
    <dbReference type="NCBI Taxonomy" id="2697027"/>
    <lineage>
        <taxon>Bacteria</taxon>
        <taxon>Pseudomonadati</taxon>
        <taxon>Pseudomonadota</taxon>
        <taxon>Gammaproteobacteria</taxon>
        <taxon>Enterobacterales</taxon>
        <taxon>Bruguierivoracaceae</taxon>
        <taxon>Sodalis</taxon>
    </lineage>
</organism>
<feature type="transmembrane region" description="Helical" evidence="1">
    <location>
        <begin position="45"/>
        <end position="63"/>
    </location>
</feature>
<keyword evidence="1" id="KW-0812">Transmembrane</keyword>
<feature type="transmembrane region" description="Helical" evidence="1">
    <location>
        <begin position="126"/>
        <end position="145"/>
    </location>
</feature>
<evidence type="ECO:0000313" key="2">
    <source>
        <dbReference type="EMBL" id="TCL03912.1"/>
    </source>
</evidence>
<dbReference type="Proteomes" id="UP000294555">
    <property type="component" value="Unassembled WGS sequence"/>
</dbReference>
<proteinExistence type="predicted"/>
<evidence type="ECO:0000256" key="1">
    <source>
        <dbReference type="SAM" id="Phobius"/>
    </source>
</evidence>
<keyword evidence="3" id="KW-1185">Reference proteome</keyword>
<feature type="transmembrane region" description="Helical" evidence="1">
    <location>
        <begin position="20"/>
        <end position="39"/>
    </location>
</feature>
<feature type="transmembrane region" description="Helical" evidence="1">
    <location>
        <begin position="195"/>
        <end position="222"/>
    </location>
</feature>
<reference evidence="2 3" key="1">
    <citation type="submission" date="2019-02" db="EMBL/GenBank/DDBJ databases">
        <title>Investigation of anaerobic lignin degradation for improved lignocellulosic biofuels.</title>
        <authorList>
            <person name="Deangelis K."/>
        </authorList>
    </citation>
    <scope>NUCLEOTIDE SEQUENCE [LARGE SCALE GENOMIC DNA]</scope>
    <source>
        <strain evidence="2 3">159R</strain>
    </source>
</reference>
<dbReference type="InterPro" id="IPR009781">
    <property type="entry name" value="DUF1345"/>
</dbReference>
<evidence type="ECO:0000313" key="3">
    <source>
        <dbReference type="Proteomes" id="UP000294555"/>
    </source>
</evidence>
<sequence>MSLLLLHPVKHYLTARPRLLIAVGAGILAYFFLPASFSTLMRLTIAWNVLAWLYLFFLWWLMMRAQEEDIRHIARIQDESASTVLSLVSVTCLVSILVILLELSTVKHLSGTSKVMHLVLTGTTLIGSWALLPTAFAMHYAHLFYRTRAQPELALLFPNDLRKPRYWDFLYFSFTIGVASQTADVAIGSSDVRRIALLQSVLSFIFNLVILGLSINVCAGLLS</sequence>
<keyword evidence="1" id="KW-0472">Membrane</keyword>
<gene>
    <name evidence="2" type="ORF">EZJ58_2002</name>
</gene>
<name>A0A4R1N9J9_9GAMM</name>
<dbReference type="EMBL" id="SJOI01000001">
    <property type="protein sequence ID" value="TCL03912.1"/>
    <property type="molecule type" value="Genomic_DNA"/>
</dbReference>
<accession>A0A4R1N9J9</accession>
<feature type="transmembrane region" description="Helical" evidence="1">
    <location>
        <begin position="84"/>
        <end position="106"/>
    </location>
</feature>
<dbReference type="AlphaFoldDB" id="A0A4R1N9J9"/>
<keyword evidence="1" id="KW-1133">Transmembrane helix</keyword>